<dbReference type="OrthoDB" id="5575at2759"/>
<dbReference type="PROSITE" id="PS51192">
    <property type="entry name" value="HELICASE_ATP_BIND_1"/>
    <property type="match status" value="1"/>
</dbReference>
<accession>A0A196SJQ6</accession>
<dbReference type="GO" id="GO:0051321">
    <property type="term" value="P:meiotic cell cycle"/>
    <property type="evidence" value="ECO:0007669"/>
    <property type="project" value="UniProtKB-KW"/>
</dbReference>
<dbReference type="Gene3D" id="3.40.50.300">
    <property type="entry name" value="P-loop containing nucleotide triphosphate hydrolases"/>
    <property type="match status" value="2"/>
</dbReference>
<evidence type="ECO:0000256" key="4">
    <source>
        <dbReference type="SAM" id="MobiDB-lite"/>
    </source>
</evidence>
<dbReference type="InterPro" id="IPR052247">
    <property type="entry name" value="Meiotic_Crossover_Helicase"/>
</dbReference>
<keyword evidence="7" id="KW-0347">Helicase</keyword>
<dbReference type="SUPFAM" id="SSF52540">
    <property type="entry name" value="P-loop containing nucleoside triphosphate hydrolases"/>
    <property type="match status" value="1"/>
</dbReference>
<dbReference type="STRING" id="478820.A0A196SJQ6"/>
<dbReference type="PROSITE" id="PS51194">
    <property type="entry name" value="HELICASE_CTER"/>
    <property type="match status" value="1"/>
</dbReference>
<feature type="region of interest" description="Disordered" evidence="4">
    <location>
        <begin position="1033"/>
        <end position="1082"/>
    </location>
</feature>
<dbReference type="PANTHER" id="PTHR47835">
    <property type="entry name" value="HFM1, ATP DEPENDENT DNA HELICASE HOMOLOG"/>
    <property type="match status" value="1"/>
</dbReference>
<gene>
    <name evidence="7" type="ORF">AV274_1711</name>
</gene>
<dbReference type="GO" id="GO:0016787">
    <property type="term" value="F:hydrolase activity"/>
    <property type="evidence" value="ECO:0007669"/>
    <property type="project" value="UniProtKB-KW"/>
</dbReference>
<feature type="compositionally biased region" description="Polar residues" evidence="4">
    <location>
        <begin position="1067"/>
        <end position="1082"/>
    </location>
</feature>
<sequence length="1149" mass="128357">MPPYNRMRIRRQRRRRRPFPSISTAVYSFFQCLMESINSLLNEIFGSRATLPQRVTDVEIPTIPERRMPMRAVSMNHTQAVSPTPRASATKASSSIQEEVDAIFSESQEEERPDRKDAVSVRSRIPSRYSSIIPFKYFNRIQSATCDAVLSTDDNIVVSAPTGCGKTVLLELAVIKLHSDWLRSCAGTTDAFPYSVVYISPTKALCSEITTSWRAKFASIGLKCLEVTGDTDVDYYETQRRLAECNILFTTPEKMEILSRRWGTLVESSAFASRMRLLLIDEVHLLNEPRGASIETIISRLRLRAFLAHQQSFSQSVILDNQSPNNQPRNNHSNNNTQSNTQRPKEQLLPRIITLSATLPNGEDVAQWLHAKYFAFDETYRSVPIRRVVIGYPNQSRGNPFLFEKYLNYKVFGVIQRYSPNRPVMVFSSTRKGCISLANQLVQDCRRSGMGNYGFLRSRALLQGVLPHIGQVQDGALREWLKFGIAIHTAGLSAGDRAVVETLFKRELVQVVCTTSTLALGVNLPVYLVVIKGTVQWRGGGRGYEEISDTMLQQMIGRAGRVGYNEEGVAVILTSEEQVAKYSFSEETQVVVESNLTASITECINNEIVLRSVTDAAALFQWMKGTFFYIRVHKNPQHYNIVPDPALTAVAAQHAFIDAQLREMLLGYVTQLRQADMLAVDGAQRYVPRLGGVVMQRFYLKFDSAVLVMNVYSCESEEQLLLHVARAAEFEEYPIKQGQKAFLNLVFSKLGKYHFRGKVKETFQKAACLLMCVLGGVKIEDFSMTLEAENIVQIAARVCKAILFFLEQDQATQYRPDPRFLSAASILRSASNPNTTDHNSNHDTNTELAPIRRKAQLLLWTHRLLRALQQRTWGEGARVLLQLEGIGPAALSSLASSNITSLDAVLRSNTTMLDAIIGRKIGAQIKQQLEGLTILNLNVAAAQDGQSVEMIISGRDSPSDSRKPFGMGIYTLLVYSEHGGILLNRQISAPCFFTVPAVRDETIHAYLLHNQWIGLDEHIDFANGRVQVVNAAVANGEQKPEGNPNPKPKSRTKRSGKTGRKKDAVSPDSSTTVAVPATQSASKQDEMDLLNFISWEDTPHDSLPPQQSAKQSVRSQKRKQAPLPESDMVPPKRPNTGLSLCSFLDSMFS</sequence>
<evidence type="ECO:0000313" key="7">
    <source>
        <dbReference type="EMBL" id="OAO16536.1"/>
    </source>
</evidence>
<dbReference type="SMART" id="SM00490">
    <property type="entry name" value="HELICc"/>
    <property type="match status" value="1"/>
</dbReference>
<keyword evidence="7" id="KW-0378">Hydrolase</keyword>
<keyword evidence="8" id="KW-1185">Reference proteome</keyword>
<feature type="compositionally biased region" description="Polar residues" evidence="4">
    <location>
        <begin position="1104"/>
        <end position="1114"/>
    </location>
</feature>
<evidence type="ECO:0000256" key="1">
    <source>
        <dbReference type="ARBA" id="ARBA00010140"/>
    </source>
</evidence>
<feature type="compositionally biased region" description="Basic residues" evidence="4">
    <location>
        <begin position="1048"/>
        <end position="1060"/>
    </location>
</feature>
<comment type="caution">
    <text evidence="7">The sequence shown here is derived from an EMBL/GenBank/DDBJ whole genome shotgun (WGS) entry which is preliminary data.</text>
</comment>
<dbReference type="CDD" id="cd18795">
    <property type="entry name" value="SF2_C_Ski2"/>
    <property type="match status" value="1"/>
</dbReference>
<dbReference type="GO" id="GO:0003676">
    <property type="term" value="F:nucleic acid binding"/>
    <property type="evidence" value="ECO:0007669"/>
    <property type="project" value="InterPro"/>
</dbReference>
<dbReference type="SMART" id="SM00973">
    <property type="entry name" value="Sec63"/>
    <property type="match status" value="1"/>
</dbReference>
<dbReference type="PANTHER" id="PTHR47835:SF3">
    <property type="entry name" value="HELICASE FOR MEIOSIS 1"/>
    <property type="match status" value="1"/>
</dbReference>
<proteinExistence type="inferred from homology"/>
<keyword evidence="2" id="KW-0547">Nucleotide-binding</keyword>
<dbReference type="Proteomes" id="UP000078348">
    <property type="component" value="Unassembled WGS sequence"/>
</dbReference>
<dbReference type="SUPFAM" id="SSF158702">
    <property type="entry name" value="Sec63 N-terminal domain-like"/>
    <property type="match status" value="1"/>
</dbReference>
<dbReference type="InterPro" id="IPR027417">
    <property type="entry name" value="P-loop_NTPase"/>
</dbReference>
<dbReference type="InterPro" id="IPR036388">
    <property type="entry name" value="WH-like_DNA-bd_sf"/>
</dbReference>
<feature type="region of interest" description="Disordered" evidence="4">
    <location>
        <begin position="319"/>
        <end position="345"/>
    </location>
</feature>
<evidence type="ECO:0000256" key="3">
    <source>
        <dbReference type="ARBA" id="ARBA00022840"/>
    </source>
</evidence>
<comment type="similarity">
    <text evidence="1">Belongs to the helicase family. SKI2 subfamily.</text>
</comment>
<dbReference type="Gene3D" id="1.10.10.10">
    <property type="entry name" value="Winged helix-like DNA-binding domain superfamily/Winged helix DNA-binding domain"/>
    <property type="match status" value="1"/>
</dbReference>
<dbReference type="EMBL" id="LXWW01000075">
    <property type="protein sequence ID" value="OAO16536.1"/>
    <property type="molecule type" value="Genomic_DNA"/>
</dbReference>
<protein>
    <submittedName>
        <fullName evidence="7">ATP-dependent DNA helicase MER3</fullName>
    </submittedName>
</protein>
<dbReference type="Pfam" id="PF00271">
    <property type="entry name" value="Helicase_C"/>
    <property type="match status" value="1"/>
</dbReference>
<evidence type="ECO:0000313" key="8">
    <source>
        <dbReference type="Proteomes" id="UP000078348"/>
    </source>
</evidence>
<dbReference type="Pfam" id="PF00270">
    <property type="entry name" value="DEAD"/>
    <property type="match status" value="1"/>
</dbReference>
<dbReference type="InterPro" id="IPR014001">
    <property type="entry name" value="Helicase_ATP-bd"/>
</dbReference>
<dbReference type="InterPro" id="IPR001650">
    <property type="entry name" value="Helicase_C-like"/>
</dbReference>
<dbReference type="GO" id="GO:0005524">
    <property type="term" value="F:ATP binding"/>
    <property type="evidence" value="ECO:0007669"/>
    <property type="project" value="UniProtKB-KW"/>
</dbReference>
<evidence type="ECO:0000259" key="6">
    <source>
        <dbReference type="PROSITE" id="PS51194"/>
    </source>
</evidence>
<dbReference type="SMART" id="SM00487">
    <property type="entry name" value="DEXDc"/>
    <property type="match status" value="1"/>
</dbReference>
<dbReference type="Gene3D" id="1.10.3380.10">
    <property type="entry name" value="Sec63 N-terminal domain-like domain"/>
    <property type="match status" value="1"/>
</dbReference>
<name>A0A196SJQ6_BLAHN</name>
<dbReference type="AlphaFoldDB" id="A0A196SJQ6"/>
<feature type="region of interest" description="Disordered" evidence="4">
    <location>
        <begin position="1096"/>
        <end position="1139"/>
    </location>
</feature>
<dbReference type="GO" id="GO:0043138">
    <property type="term" value="F:3'-5' DNA helicase activity"/>
    <property type="evidence" value="ECO:0007669"/>
    <property type="project" value="UniProtKB-EC"/>
</dbReference>
<feature type="compositionally biased region" description="Low complexity" evidence="4">
    <location>
        <begin position="321"/>
        <end position="342"/>
    </location>
</feature>
<reference evidence="7 8" key="1">
    <citation type="submission" date="2016-05" db="EMBL/GenBank/DDBJ databases">
        <title>Nuclear genome of Blastocystis sp. subtype 1 NandII.</title>
        <authorList>
            <person name="Gentekaki E."/>
            <person name="Curtis B."/>
            <person name="Stairs C."/>
            <person name="Eme L."/>
            <person name="Herman E."/>
            <person name="Klimes V."/>
            <person name="Arias M.C."/>
            <person name="Elias M."/>
            <person name="Hilliou F."/>
            <person name="Klute M."/>
            <person name="Malik S.-B."/>
            <person name="Pightling A."/>
            <person name="Rachubinski R."/>
            <person name="Salas D."/>
            <person name="Schlacht A."/>
            <person name="Suga H."/>
            <person name="Archibald J."/>
            <person name="Ball S.G."/>
            <person name="Clark G."/>
            <person name="Dacks J."/>
            <person name="Van Der Giezen M."/>
            <person name="Tsaousis A."/>
            <person name="Roger A."/>
        </authorList>
    </citation>
    <scope>NUCLEOTIDE SEQUENCE [LARGE SCALE GENOMIC DNA]</scope>
    <source>
        <strain evidence="8">ATCC 50177 / NandII</strain>
    </source>
</reference>
<evidence type="ECO:0000259" key="5">
    <source>
        <dbReference type="PROSITE" id="PS51192"/>
    </source>
</evidence>
<keyword evidence="3" id="KW-0067">ATP-binding</keyword>
<dbReference type="Pfam" id="PF02889">
    <property type="entry name" value="Sec63"/>
    <property type="match status" value="1"/>
</dbReference>
<feature type="domain" description="Helicase C-terminal" evidence="6">
    <location>
        <begin position="413"/>
        <end position="608"/>
    </location>
</feature>
<dbReference type="InterPro" id="IPR011545">
    <property type="entry name" value="DEAD/DEAH_box_helicase_dom"/>
</dbReference>
<dbReference type="InterPro" id="IPR004179">
    <property type="entry name" value="Sec63-dom"/>
</dbReference>
<evidence type="ECO:0000256" key="2">
    <source>
        <dbReference type="ARBA" id="ARBA00022741"/>
    </source>
</evidence>
<feature type="domain" description="Helicase ATP-binding" evidence="5">
    <location>
        <begin position="147"/>
        <end position="377"/>
    </location>
</feature>
<organism evidence="7 8">
    <name type="scientific">Blastocystis sp. subtype 1 (strain ATCC 50177 / NandII)</name>
    <dbReference type="NCBI Taxonomy" id="478820"/>
    <lineage>
        <taxon>Eukaryota</taxon>
        <taxon>Sar</taxon>
        <taxon>Stramenopiles</taxon>
        <taxon>Bigyra</taxon>
        <taxon>Opalozoa</taxon>
        <taxon>Opalinata</taxon>
        <taxon>Blastocystidae</taxon>
        <taxon>Blastocystis</taxon>
    </lineage>
</organism>